<evidence type="ECO:0000313" key="3">
    <source>
        <dbReference type="Proteomes" id="UP000199031"/>
    </source>
</evidence>
<reference evidence="2 3" key="1">
    <citation type="submission" date="2016-10" db="EMBL/GenBank/DDBJ databases">
        <authorList>
            <person name="de Groot N.N."/>
        </authorList>
    </citation>
    <scope>NUCLEOTIDE SEQUENCE [LARGE SCALE GENOMIC DNA]</scope>
    <source>
        <strain evidence="2 3">DSM 28286</strain>
    </source>
</reference>
<accession>A0A1I5RM90</accession>
<dbReference type="SUPFAM" id="SSF52266">
    <property type="entry name" value="SGNH hydrolase"/>
    <property type="match status" value="1"/>
</dbReference>
<dbReference type="STRING" id="1465490.SAMN05444277_101323"/>
<gene>
    <name evidence="2" type="ORF">SAMN05444277_101323</name>
</gene>
<dbReference type="OrthoDB" id="9790057at2"/>
<dbReference type="EMBL" id="FOXQ01000001">
    <property type="protein sequence ID" value="SFP59678.1"/>
    <property type="molecule type" value="Genomic_DNA"/>
</dbReference>
<organism evidence="2 3">
    <name type="scientific">Parafilimonas terrae</name>
    <dbReference type="NCBI Taxonomy" id="1465490"/>
    <lineage>
        <taxon>Bacteria</taxon>
        <taxon>Pseudomonadati</taxon>
        <taxon>Bacteroidota</taxon>
        <taxon>Chitinophagia</taxon>
        <taxon>Chitinophagales</taxon>
        <taxon>Chitinophagaceae</taxon>
        <taxon>Parafilimonas</taxon>
    </lineage>
</organism>
<dbReference type="RefSeq" id="WP_090653825.1">
    <property type="nucleotide sequence ID" value="NZ_FOXQ01000001.1"/>
</dbReference>
<dbReference type="PANTHER" id="PTHR30383:SF5">
    <property type="entry name" value="SGNH HYDROLASE-TYPE ESTERASE DOMAIN-CONTAINING PROTEIN"/>
    <property type="match status" value="1"/>
</dbReference>
<dbReference type="AlphaFoldDB" id="A0A1I5RM90"/>
<keyword evidence="3" id="KW-1185">Reference proteome</keyword>
<dbReference type="InterPro" id="IPR013830">
    <property type="entry name" value="SGNH_hydro"/>
</dbReference>
<evidence type="ECO:0000313" key="2">
    <source>
        <dbReference type="EMBL" id="SFP59678.1"/>
    </source>
</evidence>
<dbReference type="InterPro" id="IPR036514">
    <property type="entry name" value="SGNH_hydro_sf"/>
</dbReference>
<feature type="domain" description="SGNH hydrolase-type esterase" evidence="1">
    <location>
        <begin position="53"/>
        <end position="214"/>
    </location>
</feature>
<dbReference type="InterPro" id="IPR051532">
    <property type="entry name" value="Ester_Hydrolysis_Enzymes"/>
</dbReference>
<dbReference type="PANTHER" id="PTHR30383">
    <property type="entry name" value="THIOESTERASE 1/PROTEASE 1/LYSOPHOSPHOLIPASE L1"/>
    <property type="match status" value="1"/>
</dbReference>
<dbReference type="Proteomes" id="UP000199031">
    <property type="component" value="Unassembled WGS sequence"/>
</dbReference>
<dbReference type="Gene3D" id="3.40.50.1110">
    <property type="entry name" value="SGNH hydrolase"/>
    <property type="match status" value="1"/>
</dbReference>
<sequence>MNKTLVCIFLFCCFSSHVFSQQKQWDSTYRPGNYTLMEGLFRSYPNSEKDIIFLGNSITDHVDWEELLGMPNARNRGISGDITFGILERLDEVIEGHPAKVFVLIGINDISRNIPDSVILNNDRKIIQRIKAGSPSTKIYFQTLMPVNNTFTQFKNHYNKDEHIQAVNEGLKKIAAGENITLIDLHPHFLDSEGRLDKAYTTDGLHPNAKGYEVWKKILLPYL</sequence>
<name>A0A1I5RM90_9BACT</name>
<protein>
    <submittedName>
        <fullName evidence="2">Lysophospholipase L1</fullName>
    </submittedName>
</protein>
<dbReference type="GO" id="GO:0004622">
    <property type="term" value="F:phosphatidylcholine lysophospholipase activity"/>
    <property type="evidence" value="ECO:0007669"/>
    <property type="project" value="TreeGrafter"/>
</dbReference>
<dbReference type="Pfam" id="PF13472">
    <property type="entry name" value="Lipase_GDSL_2"/>
    <property type="match status" value="1"/>
</dbReference>
<proteinExistence type="predicted"/>
<evidence type="ECO:0000259" key="1">
    <source>
        <dbReference type="Pfam" id="PF13472"/>
    </source>
</evidence>